<dbReference type="Proteomes" id="UP000000724">
    <property type="component" value="Contig Pc00c21"/>
</dbReference>
<protein>
    <submittedName>
        <fullName evidence="1">Uncharacterized protein</fullName>
    </submittedName>
</protein>
<evidence type="ECO:0000313" key="2">
    <source>
        <dbReference type="Proteomes" id="UP000000724"/>
    </source>
</evidence>
<dbReference type="AlphaFoldDB" id="B6HKY7"/>
<gene>
    <name evidence="1" type="ORF">Pc21g16290</name>
    <name evidence="1" type="ORF">PCH_Pc21g16290</name>
</gene>
<dbReference type="VEuPathDB" id="FungiDB:PCH_Pc21g16290"/>
<dbReference type="HOGENOM" id="CLU_1806848_0_0_1"/>
<accession>B6HKY7</accession>
<proteinExistence type="predicted"/>
<name>B6HKY7_PENRW</name>
<sequence>MGSKTIKLSMYAYCGHHARNGEVRVDYLRVDYFQGYAPTRWCKDWQYRVIIERAKHSAALLALESDGDLTYKKPEYRPNSYIVIGTRPLTRHLSMLGVDTPLPEACPPRIVIRMLVSGMRSSVETALLVLLSEISIDSAAKAS</sequence>
<reference evidence="1 2" key="1">
    <citation type="journal article" date="2008" name="Nat. Biotechnol.">
        <title>Genome sequencing and analysis of the filamentous fungus Penicillium chrysogenum.</title>
        <authorList>
            <person name="van den Berg M.A."/>
            <person name="Albang R."/>
            <person name="Albermann K."/>
            <person name="Badger J.H."/>
            <person name="Daran J.-M."/>
            <person name="Driessen A.J.M."/>
            <person name="Garcia-Estrada C."/>
            <person name="Fedorova N.D."/>
            <person name="Harris D.M."/>
            <person name="Heijne W.H.M."/>
            <person name="Joardar V.S."/>
            <person name="Kiel J.A.K.W."/>
            <person name="Kovalchuk A."/>
            <person name="Martin J.F."/>
            <person name="Nierman W.C."/>
            <person name="Nijland J.G."/>
            <person name="Pronk J.T."/>
            <person name="Roubos J.A."/>
            <person name="van der Klei I.J."/>
            <person name="van Peij N.N.M.E."/>
            <person name="Veenhuis M."/>
            <person name="von Doehren H."/>
            <person name="Wagner C."/>
            <person name="Wortman J.R."/>
            <person name="Bovenberg R.A.L."/>
        </authorList>
    </citation>
    <scope>NUCLEOTIDE SEQUENCE [LARGE SCALE GENOMIC DNA]</scope>
    <source>
        <strain evidence="2">ATCC 28089 / DSM 1075 / NRRL 1951 / Wisconsin 54-1255</strain>
    </source>
</reference>
<dbReference type="EMBL" id="AM920436">
    <property type="protein sequence ID" value="CAP96526.1"/>
    <property type="molecule type" value="Genomic_DNA"/>
</dbReference>
<organism evidence="1 2">
    <name type="scientific">Penicillium rubens (strain ATCC 28089 / DSM 1075 / NRRL 1951 / Wisconsin 54-1255)</name>
    <name type="common">Penicillium chrysogenum</name>
    <dbReference type="NCBI Taxonomy" id="500485"/>
    <lineage>
        <taxon>Eukaryota</taxon>
        <taxon>Fungi</taxon>
        <taxon>Dikarya</taxon>
        <taxon>Ascomycota</taxon>
        <taxon>Pezizomycotina</taxon>
        <taxon>Eurotiomycetes</taxon>
        <taxon>Eurotiomycetidae</taxon>
        <taxon>Eurotiales</taxon>
        <taxon>Aspergillaceae</taxon>
        <taxon>Penicillium</taxon>
        <taxon>Penicillium chrysogenum species complex</taxon>
    </lineage>
</organism>
<keyword evidence="2" id="KW-1185">Reference proteome</keyword>
<evidence type="ECO:0000313" key="1">
    <source>
        <dbReference type="EMBL" id="CAP96526.1"/>
    </source>
</evidence>